<feature type="region of interest" description="Disordered" evidence="6">
    <location>
        <begin position="1617"/>
        <end position="1648"/>
    </location>
</feature>
<feature type="compositionally biased region" description="Basic and acidic residues" evidence="6">
    <location>
        <begin position="188"/>
        <end position="197"/>
    </location>
</feature>
<feature type="coiled-coil region" evidence="5">
    <location>
        <begin position="2884"/>
        <end position="2911"/>
    </location>
</feature>
<dbReference type="SUPFAM" id="SSF57716">
    <property type="entry name" value="Glucocorticoid receptor-like (DNA-binding domain)"/>
    <property type="match status" value="2"/>
</dbReference>
<feature type="compositionally biased region" description="Basic and acidic residues" evidence="6">
    <location>
        <begin position="430"/>
        <end position="453"/>
    </location>
</feature>
<feature type="region of interest" description="Disordered" evidence="6">
    <location>
        <begin position="884"/>
        <end position="950"/>
    </location>
</feature>
<dbReference type="PROSITE" id="PS50023">
    <property type="entry name" value="LIM_DOMAIN_2"/>
    <property type="match status" value="2"/>
</dbReference>
<feature type="compositionally biased region" description="Basic and acidic residues" evidence="6">
    <location>
        <begin position="1837"/>
        <end position="1846"/>
    </location>
</feature>
<feature type="compositionally biased region" description="Polar residues" evidence="6">
    <location>
        <begin position="973"/>
        <end position="1010"/>
    </location>
</feature>
<dbReference type="InterPro" id="IPR001781">
    <property type="entry name" value="Znf_LIM"/>
</dbReference>
<feature type="compositionally biased region" description="Basic and acidic residues" evidence="6">
    <location>
        <begin position="205"/>
        <end position="228"/>
    </location>
</feature>
<proteinExistence type="predicted"/>
<evidence type="ECO:0000256" key="3">
    <source>
        <dbReference type="ARBA" id="ARBA00023054"/>
    </source>
</evidence>
<feature type="coiled-coil region" evidence="5">
    <location>
        <begin position="2294"/>
        <end position="2401"/>
    </location>
</feature>
<dbReference type="GO" id="GO:0046872">
    <property type="term" value="F:metal ion binding"/>
    <property type="evidence" value="ECO:0007669"/>
    <property type="project" value="UniProtKB-KW"/>
</dbReference>
<feature type="compositionally biased region" description="Basic residues" evidence="6">
    <location>
        <begin position="292"/>
        <end position="303"/>
    </location>
</feature>
<keyword evidence="2 4" id="KW-0862">Zinc</keyword>
<evidence type="ECO:0000256" key="5">
    <source>
        <dbReference type="SAM" id="Coils"/>
    </source>
</evidence>
<feature type="coiled-coil region" evidence="5">
    <location>
        <begin position="2595"/>
        <end position="2688"/>
    </location>
</feature>
<keyword evidence="3 5" id="KW-0175">Coiled coil</keyword>
<feature type="region of interest" description="Disordered" evidence="6">
    <location>
        <begin position="3010"/>
        <end position="3181"/>
    </location>
</feature>
<feature type="compositionally biased region" description="Basic and acidic residues" evidence="6">
    <location>
        <begin position="362"/>
        <end position="372"/>
    </location>
</feature>
<feature type="compositionally biased region" description="Polar residues" evidence="6">
    <location>
        <begin position="94"/>
        <end position="109"/>
    </location>
</feature>
<feature type="region of interest" description="Disordered" evidence="6">
    <location>
        <begin position="1137"/>
        <end position="1163"/>
    </location>
</feature>
<feature type="compositionally biased region" description="Acidic residues" evidence="6">
    <location>
        <begin position="3142"/>
        <end position="3158"/>
    </location>
</feature>
<dbReference type="EMBL" id="QZBS01000185">
    <property type="protein sequence ID" value="THZ70522.1"/>
    <property type="molecule type" value="Genomic_DNA"/>
</dbReference>
<evidence type="ECO:0000256" key="2">
    <source>
        <dbReference type="ARBA" id="ARBA00022833"/>
    </source>
</evidence>
<dbReference type="PANTHER" id="PTHR32083">
    <property type="entry name" value="CILIA AND FLAGELLA-ASSOCIATED PROTEIN 58-RELATED"/>
    <property type="match status" value="1"/>
</dbReference>
<feature type="region of interest" description="Disordered" evidence="6">
    <location>
        <begin position="2852"/>
        <end position="2874"/>
    </location>
</feature>
<feature type="region of interest" description="Disordered" evidence="6">
    <location>
        <begin position="1568"/>
        <end position="1590"/>
    </location>
</feature>
<comment type="caution">
    <text evidence="8">The sequence shown here is derived from an EMBL/GenBank/DDBJ whole genome shotgun (WGS) entry which is preliminary data.</text>
</comment>
<feature type="compositionally biased region" description="Polar residues" evidence="6">
    <location>
        <begin position="1520"/>
        <end position="1539"/>
    </location>
</feature>
<feature type="region of interest" description="Disordered" evidence="6">
    <location>
        <begin position="1097"/>
        <end position="1122"/>
    </location>
</feature>
<evidence type="ECO:0000259" key="7">
    <source>
        <dbReference type="PROSITE" id="PS50023"/>
    </source>
</evidence>
<name>A0A4S9WWP9_AURPU</name>
<feature type="compositionally biased region" description="Acidic residues" evidence="6">
    <location>
        <begin position="2184"/>
        <end position="2195"/>
    </location>
</feature>
<feature type="compositionally biased region" description="Low complexity" evidence="6">
    <location>
        <begin position="626"/>
        <end position="636"/>
    </location>
</feature>
<dbReference type="PROSITE" id="PS00478">
    <property type="entry name" value="LIM_DOMAIN_1"/>
    <property type="match status" value="2"/>
</dbReference>
<feature type="region of interest" description="Disordered" evidence="6">
    <location>
        <begin position="1"/>
        <end position="150"/>
    </location>
</feature>
<dbReference type="Proteomes" id="UP000309734">
    <property type="component" value="Unassembled WGS sequence"/>
</dbReference>
<accession>A0A4S9WWP9</accession>
<feature type="compositionally biased region" description="Low complexity" evidence="6">
    <location>
        <begin position="2852"/>
        <end position="2862"/>
    </location>
</feature>
<feature type="compositionally biased region" description="Polar residues" evidence="6">
    <location>
        <begin position="1991"/>
        <end position="2003"/>
    </location>
</feature>
<dbReference type="PANTHER" id="PTHR32083:SF0">
    <property type="entry name" value="CILIA AND FLAGELLA-ASSOCIATED PROTEIN 58"/>
    <property type="match status" value="1"/>
</dbReference>
<feature type="region of interest" description="Disordered" evidence="6">
    <location>
        <begin position="970"/>
        <end position="1010"/>
    </location>
</feature>
<evidence type="ECO:0000313" key="8">
    <source>
        <dbReference type="EMBL" id="THZ70522.1"/>
    </source>
</evidence>
<feature type="compositionally biased region" description="Polar residues" evidence="6">
    <location>
        <begin position="1893"/>
        <end position="1904"/>
    </location>
</feature>
<feature type="region of interest" description="Disordered" evidence="6">
    <location>
        <begin position="1808"/>
        <end position="2031"/>
    </location>
</feature>
<feature type="compositionally biased region" description="Basic and acidic residues" evidence="6">
    <location>
        <begin position="1145"/>
        <end position="1156"/>
    </location>
</feature>
<dbReference type="GO" id="GO:0005856">
    <property type="term" value="C:cytoskeleton"/>
    <property type="evidence" value="ECO:0007669"/>
    <property type="project" value="TreeGrafter"/>
</dbReference>
<keyword evidence="4" id="KW-0440">LIM domain</keyword>
<feature type="domain" description="LIM zinc-binding" evidence="7">
    <location>
        <begin position="679"/>
        <end position="739"/>
    </location>
</feature>
<feature type="region of interest" description="Disordered" evidence="6">
    <location>
        <begin position="509"/>
        <end position="666"/>
    </location>
</feature>
<feature type="region of interest" description="Disordered" evidence="6">
    <location>
        <begin position="185"/>
        <end position="318"/>
    </location>
</feature>
<evidence type="ECO:0000313" key="9">
    <source>
        <dbReference type="Proteomes" id="UP000309734"/>
    </source>
</evidence>
<protein>
    <recommendedName>
        <fullName evidence="7">LIM zinc-binding domain-containing protein</fullName>
    </recommendedName>
</protein>
<keyword evidence="1 4" id="KW-0479">Metal-binding</keyword>
<dbReference type="GO" id="GO:0030695">
    <property type="term" value="F:GTPase regulator activity"/>
    <property type="evidence" value="ECO:0007669"/>
    <property type="project" value="UniProtKB-ARBA"/>
</dbReference>
<dbReference type="FunFam" id="2.10.110.10:FF:000077">
    <property type="entry name" value="LIM domain protein"/>
    <property type="match status" value="1"/>
</dbReference>
<feature type="domain" description="LIM zinc-binding" evidence="7">
    <location>
        <begin position="780"/>
        <end position="840"/>
    </location>
</feature>
<gene>
    <name evidence="8" type="ORF">D6C85_05886</name>
</gene>
<feature type="region of interest" description="Disordered" evidence="6">
    <location>
        <begin position="2169"/>
        <end position="2208"/>
    </location>
</feature>
<dbReference type="Gene3D" id="2.10.110.10">
    <property type="entry name" value="Cysteine Rich Protein"/>
    <property type="match status" value="3"/>
</dbReference>
<evidence type="ECO:0000256" key="1">
    <source>
        <dbReference type="ARBA" id="ARBA00022723"/>
    </source>
</evidence>
<feature type="compositionally biased region" description="Basic and acidic residues" evidence="6">
    <location>
        <begin position="3093"/>
        <end position="3113"/>
    </location>
</feature>
<feature type="compositionally biased region" description="Polar residues" evidence="6">
    <location>
        <begin position="1623"/>
        <end position="1634"/>
    </location>
</feature>
<feature type="compositionally biased region" description="Polar residues" evidence="6">
    <location>
        <begin position="403"/>
        <end position="421"/>
    </location>
</feature>
<feature type="region of interest" description="Disordered" evidence="6">
    <location>
        <begin position="355"/>
        <end position="486"/>
    </location>
</feature>
<reference evidence="8 9" key="1">
    <citation type="submission" date="2018-10" db="EMBL/GenBank/DDBJ databases">
        <title>Fifty Aureobasidium pullulans genomes reveal a recombining polyextremotolerant generalist.</title>
        <authorList>
            <person name="Gostincar C."/>
            <person name="Turk M."/>
            <person name="Zajc J."/>
            <person name="Gunde-Cimerman N."/>
        </authorList>
    </citation>
    <scope>NUCLEOTIDE SEQUENCE [LARGE SCALE GENOMIC DNA]</scope>
    <source>
        <strain evidence="8 9">EXF-3519</strain>
    </source>
</reference>
<dbReference type="SMART" id="SM00132">
    <property type="entry name" value="LIM"/>
    <property type="match status" value="3"/>
</dbReference>
<dbReference type="Pfam" id="PF00412">
    <property type="entry name" value="LIM"/>
    <property type="match status" value="3"/>
</dbReference>
<feature type="compositionally biased region" description="Polar residues" evidence="6">
    <location>
        <begin position="2169"/>
        <end position="2180"/>
    </location>
</feature>
<feature type="region of interest" description="Disordered" evidence="6">
    <location>
        <begin position="1191"/>
        <end position="1247"/>
    </location>
</feature>
<feature type="compositionally biased region" description="Low complexity" evidence="6">
    <location>
        <begin position="884"/>
        <end position="897"/>
    </location>
</feature>
<feature type="region of interest" description="Disordered" evidence="6">
    <location>
        <begin position="2062"/>
        <end position="2088"/>
    </location>
</feature>
<feature type="compositionally biased region" description="Polar residues" evidence="6">
    <location>
        <begin position="1917"/>
        <end position="1928"/>
    </location>
</feature>
<feature type="compositionally biased region" description="Low complexity" evidence="6">
    <location>
        <begin position="3026"/>
        <end position="3041"/>
    </location>
</feature>
<feature type="region of interest" description="Disordered" evidence="6">
    <location>
        <begin position="1470"/>
        <end position="1545"/>
    </location>
</feature>
<organism evidence="8 9">
    <name type="scientific">Aureobasidium pullulans</name>
    <name type="common">Black yeast</name>
    <name type="synonym">Pullularia pullulans</name>
    <dbReference type="NCBI Taxonomy" id="5580"/>
    <lineage>
        <taxon>Eukaryota</taxon>
        <taxon>Fungi</taxon>
        <taxon>Dikarya</taxon>
        <taxon>Ascomycota</taxon>
        <taxon>Pezizomycotina</taxon>
        <taxon>Dothideomycetes</taxon>
        <taxon>Dothideomycetidae</taxon>
        <taxon>Dothideales</taxon>
        <taxon>Saccotheciaceae</taxon>
        <taxon>Aureobasidium</taxon>
    </lineage>
</organism>
<dbReference type="CDD" id="cd08368">
    <property type="entry name" value="LIM"/>
    <property type="match status" value="1"/>
</dbReference>
<sequence>MAPENSDKHMNDQQLGQHIHFSPPKPPHSPKKPSPLRQCQRLSSVPDYEKINNLSLHDDDSATYLQDLRNNRVARLNGSRPPPPSRIASKRQQQRPTSSDGSVPTTATNDAAPITTHTRHKSLESNIRSDFTGRPLVAKPGPTNVAKPSPLVVQPIEEAMEELNLDEEQRIHEAAQDEAAELVWKHRTGYDPEKERASAYTNPDVDPKAARKDYRSHLRNTSKDRNEIRPLSISRPVISDSPISSPERPSTKALPDDPFVEATPVSTPRSTRSKGKSYEGLANAVANDVAVSKRRVSSGSKRRPSADVKAGFMDPNDKIYEEPDEQLKEARAAEAVKAAEKVEVKEEVPRHVRRNPFARVRMAQEKFEKKESPSGYSVKKNDGKESISGYTAKRHEKIEIQRNPPSQSRNAFYTVNNSVPASPNLPPQDSPEKTPEESPKVKDGKEIRGDDIRSATAMKRKDRSPNLPQPTAVSDSPGRPIVSFQSGWKPKEIQLVEEKSIPLPECLAVGKNAPSESALSGKQRRYSLPRSQQGPPSIPAIVSPDDSPTKMAKQSGSTPMIARMSADIPMIVVPDDGFSSPSKTLSEEPDVPALCLSPTKSKPPVFVIDEPSKGKDQRPPPLQHRPQSSPPKSSSPFAKRPLPTPVPSSARPLPVPSKTSPYPVVAKPHMTPSARRNTALCAHCALPIAGRILSAAGERFHPSCFKCHDCGINLECVAFYPEPDKKRAERLARIQQRQQGLDVQVPVGVTEEDVRRLEEQDGDESLRFFCGLDFHESFSPRCKSCKTPIEGEVVVACGAEWHVGHFFCAQCGDPFDSTTPFVEKEGYAWCVGCHTNRYSAKCRKCKRPVTEIVVKALGADWHADCFCCTECGDGFDDGRNDTATSPATTFATPAASPYRRSRSEHGLSALVGSPSRQTRTAPQGHRSRRSLSPEPSALAPQLVFETPSSGSRCSVREEILSTTDAPSVYYTASWGSPYQRPTQDPTVPSVESTPVASQRQTTSESPSPSISFGLEHLVPSRVAVQGRDFSPSFGLDHLLPSRIPIQHHIASPVTTERLALQEDTTQTVAQRPSRHTITRRLTEDWVHQYTTGKWRSERGNWLSDDSGGSNSGSDEEEEFKTPIPFTWFSGRHRRKNTSASPFFERQQRPVSHDSFRRGHKSRESNLTLKQEDFWQFTRQLDEPDMSLFTSKWASPSKEKPLPPPPVPSDDTRSIGHSPQKNGQLPPLPSPPHSDSQRPTPPPRPRTKLAWRGKACWIALPSIAPEACGGNKPLSPAQTQSRLKQFEEAGYNVDGFDLQPWAYHDSIVSQSSGQYPDDLDDVIKRQQKDYKVFVPNPQTWKSYVDDLMEQKLRALGVSLGDDLAPAQPPPMSRQSSGHYQSVSPNMMHATMAGGSHRSTPSLAHFPTPGHSYSASVASPLSMPGDPRGHAHRHSVFGMPGMPFGFPNQQNQPNGLPAFSPSTNFNMNALPRGGSPALERLKSEGPPAKPPISPYGMPSPFARSPQPQPGDWPGQAHLRHQSVYSSFSPQPQAQRSITPTLTPGAAMRPIPSLAEVPEDEEEPMQDYFAGATPRRQTRKEVELAHPSPRHNRNISDALEREIQGSDYHLEKAFERQLQDDEDEANNSFVSQNSSGSAYVPPGKRNALGPGMNGFAGRKDSPSFTNGQTKSDVGMPANGNLANAGLAGALQNKATNKVKGHVSRLSVAAPEFKFQPGSSFQPTLPSLPGLSNFGPPIQNHAGNQSNGEMDVAANAFQPSAFGIMPSSDFNFASSFPFNPVVPAQHPVVYHAPIQPAAPSIFGDVTIPDATQPARRSKAVVITQPKSSPVKEEPEAEDEDGRVAQSEERQKRARVAQNDGDDVPLFAERPSSSARPVVEETSVPQKETAFVPPEPPQTNGAESATSVETIEPAVTQKHNAKTSANIASTQDFETLAKLPTEQNEQGHKKNSSSLSALAKPFEFKPQGSMSSNQPLESLLRSPDPNKTKPDFSPSRVFSRTSEKTQASVEDLDYAPSPEPQKHAPYPTDDNEEARFPEPTFDEIDAVMQQLNDDDEFDQIQQEFASEVASPDASVIHHSPRRDDRDRSISPLPALSREQVKIRPARINRLNRGEDVPLSEWSDDLSVDEASKLRTRSNFFDDRVDQIVGGVIDHRLAPLEKSLQMIHRAVSTIMTRESRPSTNRALSVDESDADDEDETLDERQNFRSVSRAQERKASQIKAAVLEALASQKANGSHFSSASEIHNALMDMNTTIARIASANLDIDDVKHVVDESLHRMGQTLSPTAPAEDPEVTHRHRREVSELNNRLNKTLADALEEANQRRTIEEREADTRRLLRLAEEELSLLRKTVGDKEQRIHSLENQREELEIRVDAAEVIQARDRKQLSDLEAENSALESTLEEYRLSSTKWRNEVDDVAGENEGLKAGALDLKAQLELSRDANGMAQQHVENAAIENAALKTSIAELLVQLDESTAIGKQARQAADDAAIEATAIKASAAELMVQLEESPASMKHEKQIADDYALENTALKASVTSLVAELEEARLSTKKWKQEAEVAARDNMNLQDNMSDLKNQIADGLNIRENMRSKLDKIHHGMISAAEQLANEKAIWQNRNEELQKRYVVLQARLEGEVSIRRSMEEEVQSLRTQLHEAVTTKIQLEQMQRSTTLHEETLRTLRENLTAEQTLSARLQRDLHEARESGRAEVQRTQMIMQSSIEAAESQANIIRASLEHEIMLAKNEIDNIKMVSDAARERHERSLEQEADLRRDALRKVNETSSSALNDLREKHAEEIRYLKSQYERSVANAYEDKQRSAVHFNDRLELSNDQVLHLRDKVAHLEERLVVTKSAAQAAVSAAQAAKSTPATTPMPTSISREEPGKVSPQALRESILVLQEQLQERETRIERLQSELSNVDTTAPSKLKEKEVEISWLRELLSVRNEDLNQLIDTLSKSDYDRDAVRDFAIRIRANLQMEQQEKERLINAGPSLTGQALANLTNFASPKAVSLAAAFGNWRKSRETSRPASAPKAPVRATARSSAAAAAARLANGRTQTPSKPSPLPSPSILSGLMTPPATSLRRTPSPAEGSDGSQRSGLNYSRDVHQIHEETKMSYFDTKTDEQSQESPMVFRRQSYDEDAQLGDVDTGIGADDEEEEQSATAPEDDAQGPRDQTPEELVGRSLADELEAM</sequence>
<feature type="compositionally biased region" description="Basic and acidic residues" evidence="6">
    <location>
        <begin position="1"/>
        <end position="11"/>
    </location>
</feature>
<evidence type="ECO:0000256" key="4">
    <source>
        <dbReference type="PROSITE-ProRule" id="PRU00125"/>
    </source>
</evidence>
<evidence type="ECO:0000256" key="6">
    <source>
        <dbReference type="SAM" id="MobiDB-lite"/>
    </source>
</evidence>
<feature type="compositionally biased region" description="Low complexity" evidence="6">
    <location>
        <begin position="1103"/>
        <end position="1112"/>
    </location>
</feature>